<feature type="transmembrane region" description="Helical" evidence="9">
    <location>
        <begin position="111"/>
        <end position="134"/>
    </location>
</feature>
<keyword evidence="12" id="KW-1185">Reference proteome</keyword>
<dbReference type="InterPro" id="IPR036259">
    <property type="entry name" value="MFS_trans_sf"/>
</dbReference>
<proteinExistence type="predicted"/>
<dbReference type="GO" id="GO:0000155">
    <property type="term" value="F:phosphorelay sensor kinase activity"/>
    <property type="evidence" value="ECO:0007669"/>
    <property type="project" value="InterPro"/>
</dbReference>
<comment type="catalytic activity">
    <reaction evidence="1">
        <text>ATP + protein L-histidine = ADP + protein N-phospho-L-histidine.</text>
        <dbReference type="EC" id="2.7.13.3"/>
    </reaction>
</comment>
<protein>
    <recommendedName>
        <fullName evidence="2">histidine kinase</fullName>
        <ecNumber evidence="2">2.7.13.3</ecNumber>
    </recommendedName>
</protein>
<dbReference type="InterPro" id="IPR036890">
    <property type="entry name" value="HATPase_C_sf"/>
</dbReference>
<evidence type="ECO:0000256" key="9">
    <source>
        <dbReference type="SAM" id="Phobius"/>
    </source>
</evidence>
<keyword evidence="5" id="KW-0547">Nucleotide-binding</keyword>
<dbReference type="Gene3D" id="1.20.5.1930">
    <property type="match status" value="1"/>
</dbReference>
<evidence type="ECO:0000256" key="8">
    <source>
        <dbReference type="ARBA" id="ARBA00023012"/>
    </source>
</evidence>
<name>A0A917IP16_9MICC</name>
<dbReference type="PANTHER" id="PTHR24421:SF10">
    <property type="entry name" value="NITRATE_NITRITE SENSOR PROTEIN NARQ"/>
    <property type="match status" value="1"/>
</dbReference>
<evidence type="ECO:0000313" key="12">
    <source>
        <dbReference type="Proteomes" id="UP000600171"/>
    </source>
</evidence>
<evidence type="ECO:0000256" key="2">
    <source>
        <dbReference type="ARBA" id="ARBA00012438"/>
    </source>
</evidence>
<keyword evidence="7" id="KW-0067">ATP-binding</keyword>
<evidence type="ECO:0000256" key="3">
    <source>
        <dbReference type="ARBA" id="ARBA00022553"/>
    </source>
</evidence>
<feature type="transmembrane region" description="Helical" evidence="9">
    <location>
        <begin position="154"/>
        <end position="176"/>
    </location>
</feature>
<gene>
    <name evidence="11" type="ORF">GCM10007359_05610</name>
</gene>
<dbReference type="Pfam" id="PF07730">
    <property type="entry name" value="HisKA_3"/>
    <property type="match status" value="1"/>
</dbReference>
<dbReference type="EMBL" id="BMDC01000001">
    <property type="protein sequence ID" value="GGH58930.1"/>
    <property type="molecule type" value="Genomic_DNA"/>
</dbReference>
<accession>A0A917IP16</accession>
<dbReference type="InterPro" id="IPR050482">
    <property type="entry name" value="Sensor_HK_TwoCompSys"/>
</dbReference>
<feature type="domain" description="Signal transduction histidine kinase subgroup 3 dimerisation and phosphoacceptor" evidence="10">
    <location>
        <begin position="242"/>
        <end position="309"/>
    </location>
</feature>
<dbReference type="CDD" id="cd16917">
    <property type="entry name" value="HATPase_UhpB-NarQ-NarX-like"/>
    <property type="match status" value="1"/>
</dbReference>
<organism evidence="11 12">
    <name type="scientific">Rothia aerolata</name>
    <dbReference type="NCBI Taxonomy" id="1812262"/>
    <lineage>
        <taxon>Bacteria</taxon>
        <taxon>Bacillati</taxon>
        <taxon>Actinomycetota</taxon>
        <taxon>Actinomycetes</taxon>
        <taxon>Micrococcales</taxon>
        <taxon>Micrococcaceae</taxon>
        <taxon>Rothia</taxon>
    </lineage>
</organism>
<evidence type="ECO:0000256" key="6">
    <source>
        <dbReference type="ARBA" id="ARBA00022777"/>
    </source>
</evidence>
<evidence type="ECO:0000256" key="5">
    <source>
        <dbReference type="ARBA" id="ARBA00022741"/>
    </source>
</evidence>
<sequence length="447" mass="48302">MHKINHSELSGQASSPGMNLGPEAANIKEHARSYHYSESVESLQKNLPLLHRWLNGLVALAGLLCGLLAWGSFTFGMGYAKSAGIAYLLWTLLLTLLVPVLVLLRHRSPVTALTVSFLAIACSLLPFPLPSTWWALPLFTYHAGKHFQKLPRTVVLGAGLLLAFGMGRGFALLMLGTSDYTRSNMVQLWMLNSALCMVFTALTWTWGTTSRLQKLRHQELIERAERLEFEREQERTLAAVDERSRIAREMHDIVAHSLSVIVMQADGARYALAAGQDPAQAADALEQISGVSRDALAQTRGVLGLLRSSSETELTPLPTLADLPALVELARASGLEVRFSGVEGSPALGLASGVQLAAYRVVQEALTNVRKHAAGAATEVSCVFNKQGLTVEVVNEAPEIAASPLPGAGKGLQGMQERVALYHGELLAAPLFTGGFQVKAFFPYSEN</sequence>
<evidence type="ECO:0000256" key="1">
    <source>
        <dbReference type="ARBA" id="ARBA00000085"/>
    </source>
</evidence>
<keyword evidence="3" id="KW-0597">Phosphoprotein</keyword>
<feature type="transmembrane region" description="Helical" evidence="9">
    <location>
        <begin position="53"/>
        <end position="73"/>
    </location>
</feature>
<dbReference type="Gene3D" id="3.30.565.10">
    <property type="entry name" value="Histidine kinase-like ATPase, C-terminal domain"/>
    <property type="match status" value="1"/>
</dbReference>
<dbReference type="PANTHER" id="PTHR24421">
    <property type="entry name" value="NITRATE/NITRITE SENSOR PROTEIN NARX-RELATED"/>
    <property type="match status" value="1"/>
</dbReference>
<dbReference type="EC" id="2.7.13.3" evidence="2"/>
<dbReference type="GO" id="GO:0016020">
    <property type="term" value="C:membrane"/>
    <property type="evidence" value="ECO:0007669"/>
    <property type="project" value="InterPro"/>
</dbReference>
<comment type="caution">
    <text evidence="11">The sequence shown here is derived from an EMBL/GenBank/DDBJ whole genome shotgun (WGS) entry which is preliminary data.</text>
</comment>
<dbReference type="InterPro" id="IPR011712">
    <property type="entry name" value="Sig_transdc_His_kin_sub3_dim/P"/>
</dbReference>
<keyword evidence="6" id="KW-0418">Kinase</keyword>
<feature type="transmembrane region" description="Helical" evidence="9">
    <location>
        <begin position="188"/>
        <end position="207"/>
    </location>
</feature>
<evidence type="ECO:0000313" key="11">
    <source>
        <dbReference type="EMBL" id="GGH58930.1"/>
    </source>
</evidence>
<evidence type="ECO:0000256" key="7">
    <source>
        <dbReference type="ARBA" id="ARBA00022840"/>
    </source>
</evidence>
<dbReference type="GO" id="GO:0046983">
    <property type="term" value="F:protein dimerization activity"/>
    <property type="evidence" value="ECO:0007669"/>
    <property type="project" value="InterPro"/>
</dbReference>
<evidence type="ECO:0000259" key="10">
    <source>
        <dbReference type="Pfam" id="PF07730"/>
    </source>
</evidence>
<dbReference type="GO" id="GO:0005524">
    <property type="term" value="F:ATP binding"/>
    <property type="evidence" value="ECO:0007669"/>
    <property type="project" value="UniProtKB-KW"/>
</dbReference>
<dbReference type="SUPFAM" id="SSF103473">
    <property type="entry name" value="MFS general substrate transporter"/>
    <property type="match status" value="1"/>
</dbReference>
<keyword evidence="4" id="KW-0808">Transferase</keyword>
<dbReference type="Proteomes" id="UP000600171">
    <property type="component" value="Unassembled WGS sequence"/>
</dbReference>
<keyword evidence="8" id="KW-0902">Two-component regulatory system</keyword>
<feature type="transmembrane region" description="Helical" evidence="9">
    <location>
        <begin position="85"/>
        <end position="104"/>
    </location>
</feature>
<reference evidence="11 12" key="1">
    <citation type="journal article" date="2014" name="Int. J. Syst. Evol. Microbiol.">
        <title>Complete genome sequence of Corynebacterium casei LMG S-19264T (=DSM 44701T), isolated from a smear-ripened cheese.</title>
        <authorList>
            <consortium name="US DOE Joint Genome Institute (JGI-PGF)"/>
            <person name="Walter F."/>
            <person name="Albersmeier A."/>
            <person name="Kalinowski J."/>
            <person name="Ruckert C."/>
        </authorList>
    </citation>
    <scope>NUCLEOTIDE SEQUENCE [LARGE SCALE GENOMIC DNA]</scope>
    <source>
        <strain evidence="11 12">CCM 8669</strain>
    </source>
</reference>
<evidence type="ECO:0000256" key="4">
    <source>
        <dbReference type="ARBA" id="ARBA00022679"/>
    </source>
</evidence>
<keyword evidence="9" id="KW-0812">Transmembrane</keyword>
<keyword evidence="9" id="KW-1133">Transmembrane helix</keyword>
<keyword evidence="9" id="KW-0472">Membrane</keyword>
<dbReference type="AlphaFoldDB" id="A0A917IP16"/>
<dbReference type="SUPFAM" id="SSF55874">
    <property type="entry name" value="ATPase domain of HSP90 chaperone/DNA topoisomerase II/histidine kinase"/>
    <property type="match status" value="1"/>
</dbReference>